<feature type="compositionally biased region" description="Low complexity" evidence="1">
    <location>
        <begin position="13"/>
        <end position="24"/>
    </location>
</feature>
<evidence type="ECO:0000256" key="1">
    <source>
        <dbReference type="SAM" id="MobiDB-lite"/>
    </source>
</evidence>
<feature type="region of interest" description="Disordered" evidence="1">
    <location>
        <begin position="166"/>
        <end position="242"/>
    </location>
</feature>
<evidence type="ECO:0000313" key="2">
    <source>
        <dbReference type="EMBL" id="CEH15264.1"/>
    </source>
</evidence>
<sequence length="266" mass="27300">MRAVSNAKRARLGSSVGPSGPGSVRATPATATRRGQTINSAASSIVRPAAAITHANTRIPSTSRIPAPPSSPTQNRQGATQKTGPAFALDSKDAPRPSFRAQHSFRPRPSTAGNVFFAGARAPSGSMNDAATQGASQASMSQVGQGSSMGMPRSTSDHSIAGSETTVVVHRPSTNVGQDRGARRRGPRPSSALVTNLASKTKYARPSVGGLGDAPSIRTVSSERASYRIPSGGYAPAGPNWAVLDEDDEDVFESPEHGAGAVPQHA</sequence>
<keyword evidence="3" id="KW-1185">Reference proteome</keyword>
<protein>
    <submittedName>
        <fullName evidence="2">Uncharacterized protein</fullName>
    </submittedName>
</protein>
<dbReference type="Proteomes" id="UP000054845">
    <property type="component" value="Unassembled WGS sequence"/>
</dbReference>
<accession>A0A0P1BGN3</accession>
<organism evidence="2 3">
    <name type="scientific">Ceraceosorus bombacis</name>
    <dbReference type="NCBI Taxonomy" id="401625"/>
    <lineage>
        <taxon>Eukaryota</taxon>
        <taxon>Fungi</taxon>
        <taxon>Dikarya</taxon>
        <taxon>Basidiomycota</taxon>
        <taxon>Ustilaginomycotina</taxon>
        <taxon>Exobasidiomycetes</taxon>
        <taxon>Ceraceosorales</taxon>
        <taxon>Ceraceosoraceae</taxon>
        <taxon>Ceraceosorus</taxon>
    </lineage>
</organism>
<feature type="region of interest" description="Disordered" evidence="1">
    <location>
        <begin position="1"/>
        <end position="113"/>
    </location>
</feature>
<evidence type="ECO:0000313" key="3">
    <source>
        <dbReference type="Proteomes" id="UP000054845"/>
    </source>
</evidence>
<feature type="compositionally biased region" description="Polar residues" evidence="1">
    <location>
        <begin position="54"/>
        <end position="64"/>
    </location>
</feature>
<feature type="compositionally biased region" description="Polar residues" evidence="1">
    <location>
        <begin position="72"/>
        <end position="83"/>
    </location>
</feature>
<dbReference type="AlphaFoldDB" id="A0A0P1BGN3"/>
<proteinExistence type="predicted"/>
<reference evidence="2 3" key="1">
    <citation type="submission" date="2014-09" db="EMBL/GenBank/DDBJ databases">
        <authorList>
            <person name="Magalhaes I.L.F."/>
            <person name="Oliveira U."/>
            <person name="Santos F.R."/>
            <person name="Vidigal T.H.D.A."/>
            <person name="Brescovit A.D."/>
            <person name="Santos A.J."/>
        </authorList>
    </citation>
    <scope>NUCLEOTIDE SEQUENCE [LARGE SCALE GENOMIC DNA]</scope>
</reference>
<feature type="compositionally biased region" description="Polar residues" evidence="1">
    <location>
        <begin position="29"/>
        <end position="43"/>
    </location>
</feature>
<feature type="compositionally biased region" description="Polar residues" evidence="1">
    <location>
        <begin position="166"/>
        <end position="177"/>
    </location>
</feature>
<name>A0A0P1BGN3_9BASI</name>
<dbReference type="EMBL" id="CCYA01000260">
    <property type="protein sequence ID" value="CEH15264.1"/>
    <property type="molecule type" value="Genomic_DNA"/>
</dbReference>